<dbReference type="OrthoDB" id="2087663at2"/>
<dbReference type="CDD" id="cd20688">
    <property type="entry name" value="CdiI_Ecoli_Nm-like"/>
    <property type="match status" value="1"/>
</dbReference>
<dbReference type="STRING" id="1121322.SAMN02745136_04655"/>
<feature type="domain" description="CDI immunity protein" evidence="1">
    <location>
        <begin position="19"/>
        <end position="111"/>
    </location>
</feature>
<protein>
    <recommendedName>
        <fullName evidence="1">CDI immunity protein domain-containing protein</fullName>
    </recommendedName>
</protein>
<accession>A0A1M6ZSZ7</accession>
<dbReference type="RefSeq" id="WP_139241297.1">
    <property type="nucleotide sequence ID" value="NZ_FRAC01000030.1"/>
</dbReference>
<dbReference type="Proteomes" id="UP000184386">
    <property type="component" value="Unassembled WGS sequence"/>
</dbReference>
<organism evidence="2 3">
    <name type="scientific">Anaerocolumna jejuensis DSM 15929</name>
    <dbReference type="NCBI Taxonomy" id="1121322"/>
    <lineage>
        <taxon>Bacteria</taxon>
        <taxon>Bacillati</taxon>
        <taxon>Bacillota</taxon>
        <taxon>Clostridia</taxon>
        <taxon>Lachnospirales</taxon>
        <taxon>Lachnospiraceae</taxon>
        <taxon>Anaerocolumna</taxon>
    </lineage>
</organism>
<sequence length="125" mass="14658">MERNPFIKKLDLQKEEHFPIYVFFNFIKKSEFLEVCKNFSKGIGEGIEVAVCLFLDDVAIESNKIGGVEFSLHSGEEVVVDYSTFYWYLNKACQRYVELRPADNEIVKEYLNIIKDKFEIFPKLA</sequence>
<evidence type="ECO:0000313" key="3">
    <source>
        <dbReference type="Proteomes" id="UP000184386"/>
    </source>
</evidence>
<keyword evidence="3" id="KW-1185">Reference proteome</keyword>
<gene>
    <name evidence="2" type="ORF">SAMN02745136_04655</name>
</gene>
<proteinExistence type="predicted"/>
<dbReference type="AlphaFoldDB" id="A0A1M6ZSZ7"/>
<dbReference type="EMBL" id="FRAC01000030">
    <property type="protein sequence ID" value="SHL33592.1"/>
    <property type="molecule type" value="Genomic_DNA"/>
</dbReference>
<dbReference type="Pfam" id="PF18624">
    <property type="entry name" value="CdiI_4"/>
    <property type="match status" value="1"/>
</dbReference>
<reference evidence="2 3" key="1">
    <citation type="submission" date="2016-11" db="EMBL/GenBank/DDBJ databases">
        <authorList>
            <person name="Jaros S."/>
            <person name="Januszkiewicz K."/>
            <person name="Wedrychowicz H."/>
        </authorList>
    </citation>
    <scope>NUCLEOTIDE SEQUENCE [LARGE SCALE GENOMIC DNA]</scope>
    <source>
        <strain evidence="2 3">DSM 15929</strain>
    </source>
</reference>
<dbReference type="InterPro" id="IPR041256">
    <property type="entry name" value="CdiI_4"/>
</dbReference>
<evidence type="ECO:0000313" key="2">
    <source>
        <dbReference type="EMBL" id="SHL33592.1"/>
    </source>
</evidence>
<evidence type="ECO:0000259" key="1">
    <source>
        <dbReference type="Pfam" id="PF18624"/>
    </source>
</evidence>
<name>A0A1M6ZSZ7_9FIRM</name>